<dbReference type="InterPro" id="IPR007236">
    <property type="entry name" value="SlyX"/>
</dbReference>
<keyword evidence="1" id="KW-0175">Coiled coil</keyword>
<dbReference type="PANTHER" id="PTHR36508">
    <property type="entry name" value="PROTEIN SLYX"/>
    <property type="match status" value="1"/>
</dbReference>
<dbReference type="OrthoDB" id="8687612at2"/>
<sequence length="71" mass="7848">MHDSEDRLVDIELKLTAQEDLLQALNEQVAVQQKEIAALRALCTALARRVGDMARDGGGADAYAEERPPHY</sequence>
<organism evidence="2 3">
    <name type="scientific">Allopusillimonas soli</name>
    <dbReference type="NCBI Taxonomy" id="659016"/>
    <lineage>
        <taxon>Bacteria</taxon>
        <taxon>Pseudomonadati</taxon>
        <taxon>Pseudomonadota</taxon>
        <taxon>Betaproteobacteria</taxon>
        <taxon>Burkholderiales</taxon>
        <taxon>Alcaligenaceae</taxon>
        <taxon>Allopusillimonas</taxon>
    </lineage>
</organism>
<dbReference type="RefSeq" id="WP_129969351.1">
    <property type="nucleotide sequence ID" value="NZ_JACCEW010000003.1"/>
</dbReference>
<evidence type="ECO:0000313" key="3">
    <source>
        <dbReference type="Proteomes" id="UP000580517"/>
    </source>
</evidence>
<proteinExistence type="predicted"/>
<comment type="caution">
    <text evidence="2">The sequence shown here is derived from an EMBL/GenBank/DDBJ whole genome shotgun (WGS) entry which is preliminary data.</text>
</comment>
<dbReference type="PANTHER" id="PTHR36508:SF1">
    <property type="entry name" value="PROTEIN SLYX"/>
    <property type="match status" value="1"/>
</dbReference>
<accession>A0A853FBP9</accession>
<dbReference type="Pfam" id="PF04102">
    <property type="entry name" value="SlyX"/>
    <property type="match status" value="1"/>
</dbReference>
<reference evidence="2 3" key="1">
    <citation type="submission" date="2020-07" db="EMBL/GenBank/DDBJ databases">
        <title>Taxonomic revisions and descriptions of new bacterial species based on genomic comparisons in the high-G+C-content subgroup of the family Alcaligenaceae.</title>
        <authorList>
            <person name="Szabo A."/>
            <person name="Felfoldi T."/>
        </authorList>
    </citation>
    <scope>NUCLEOTIDE SEQUENCE [LARGE SCALE GENOMIC DNA]</scope>
    <source>
        <strain evidence="2 3">DSM 25264</strain>
    </source>
</reference>
<evidence type="ECO:0000256" key="1">
    <source>
        <dbReference type="SAM" id="Coils"/>
    </source>
</evidence>
<dbReference type="Proteomes" id="UP000580517">
    <property type="component" value="Unassembled WGS sequence"/>
</dbReference>
<dbReference type="AlphaFoldDB" id="A0A853FBP9"/>
<name>A0A853FBP9_9BURK</name>
<protein>
    <submittedName>
        <fullName evidence="2">SlyX family protein</fullName>
    </submittedName>
</protein>
<evidence type="ECO:0000313" key="2">
    <source>
        <dbReference type="EMBL" id="NYT37513.1"/>
    </source>
</evidence>
<feature type="coiled-coil region" evidence="1">
    <location>
        <begin position="8"/>
        <end position="42"/>
    </location>
</feature>
<dbReference type="EMBL" id="JACCEW010000003">
    <property type="protein sequence ID" value="NYT37513.1"/>
    <property type="molecule type" value="Genomic_DNA"/>
</dbReference>
<gene>
    <name evidence="2" type="ORF">H0A68_11565</name>
</gene>
<keyword evidence="3" id="KW-1185">Reference proteome</keyword>